<evidence type="ECO:0008006" key="4">
    <source>
        <dbReference type="Google" id="ProtNLM"/>
    </source>
</evidence>
<name>A0ABX0A3D1_9BACI</name>
<comment type="caution">
    <text evidence="2">The sequence shown here is derived from an EMBL/GenBank/DDBJ whole genome shotgun (WGS) entry which is preliminary data.</text>
</comment>
<accession>A0ABX0A3D1</accession>
<keyword evidence="1" id="KW-0472">Membrane</keyword>
<gene>
    <name evidence="2" type="ORF">GW534_04335</name>
</gene>
<organism evidence="2 3">
    <name type="scientific">Pallidibacillus pasinlerensis</name>
    <dbReference type="NCBI Taxonomy" id="2703818"/>
    <lineage>
        <taxon>Bacteria</taxon>
        <taxon>Bacillati</taxon>
        <taxon>Bacillota</taxon>
        <taxon>Bacilli</taxon>
        <taxon>Bacillales</taxon>
        <taxon>Bacillaceae</taxon>
        <taxon>Pallidibacillus</taxon>
    </lineage>
</organism>
<protein>
    <recommendedName>
        <fullName evidence="4">DUF5050 domain-containing protein</fullName>
    </recommendedName>
</protein>
<proteinExistence type="predicted"/>
<evidence type="ECO:0000313" key="3">
    <source>
        <dbReference type="Proteomes" id="UP000743899"/>
    </source>
</evidence>
<feature type="transmembrane region" description="Helical" evidence="1">
    <location>
        <begin position="9"/>
        <end position="28"/>
    </location>
</feature>
<keyword evidence="3" id="KW-1185">Reference proteome</keyword>
<dbReference type="Proteomes" id="UP000743899">
    <property type="component" value="Unassembled WGS sequence"/>
</dbReference>
<sequence length="195" mass="23035">MHESKMDTLIRISIILVCIIAVSIAFFIQGKNQQRKESIPLVSVIHESNQIDDPPLLAVYQSKNSKHYLILYEVIRTDNNLFKATNTIELSEKPKMFRKDKKSKGVWVHFDDRWTYYNENLENEKRDNKFIDEKITSVPFQYDTSEKKGNLFLMDQSIQFSLSEDDELIDIYTLSKDKKLLLVHFENDIKIIVRK</sequence>
<evidence type="ECO:0000313" key="2">
    <source>
        <dbReference type="EMBL" id="NCU17001.1"/>
    </source>
</evidence>
<dbReference type="EMBL" id="JAACYS010000012">
    <property type="protein sequence ID" value="NCU17001.1"/>
    <property type="molecule type" value="Genomic_DNA"/>
</dbReference>
<evidence type="ECO:0000256" key="1">
    <source>
        <dbReference type="SAM" id="Phobius"/>
    </source>
</evidence>
<reference evidence="2 3" key="1">
    <citation type="submission" date="2020-01" db="EMBL/GenBank/DDBJ databases">
        <title>A novel Bacillus sp. from Pasinler.</title>
        <authorList>
            <person name="Adiguzel A."/>
            <person name="Ay H."/>
            <person name="Baltaci M.O."/>
        </authorList>
    </citation>
    <scope>NUCLEOTIDE SEQUENCE [LARGE SCALE GENOMIC DNA]</scope>
    <source>
        <strain evidence="2 3">P1</strain>
    </source>
</reference>
<keyword evidence="1" id="KW-1133">Transmembrane helix</keyword>
<keyword evidence="1" id="KW-0812">Transmembrane</keyword>